<accession>A0A3S0JWP3</accession>
<dbReference type="GO" id="GO:0044781">
    <property type="term" value="P:bacterial-type flagellum organization"/>
    <property type="evidence" value="ECO:0007669"/>
    <property type="project" value="UniProtKB-KW"/>
</dbReference>
<dbReference type="InterPro" id="IPR035890">
    <property type="entry name" value="Anti-sigma-28_factor_FlgM_sf"/>
</dbReference>
<dbReference type="EMBL" id="RXNS01000007">
    <property type="protein sequence ID" value="RTR04380.1"/>
    <property type="molecule type" value="Genomic_DNA"/>
</dbReference>
<organism evidence="11 12">
    <name type="scientific">Halomonas nitroreducens</name>
    <dbReference type="NCBI Taxonomy" id="447425"/>
    <lineage>
        <taxon>Bacteria</taxon>
        <taxon>Pseudomonadati</taxon>
        <taxon>Pseudomonadota</taxon>
        <taxon>Gammaproteobacteria</taxon>
        <taxon>Oceanospirillales</taxon>
        <taxon>Halomonadaceae</taxon>
        <taxon>Halomonas</taxon>
    </lineage>
</organism>
<comment type="caution">
    <text evidence="11">The sequence shown here is derived from an EMBL/GenBank/DDBJ whole genome shotgun (WGS) entry which is preliminary data.</text>
</comment>
<evidence type="ECO:0000256" key="6">
    <source>
        <dbReference type="ARBA" id="ARBA00023163"/>
    </source>
</evidence>
<dbReference type="Proteomes" id="UP000267400">
    <property type="component" value="Unassembled WGS sequence"/>
</dbReference>
<evidence type="ECO:0000313" key="12">
    <source>
        <dbReference type="Proteomes" id="UP000267400"/>
    </source>
</evidence>
<feature type="region of interest" description="Disordered" evidence="9">
    <location>
        <begin position="1"/>
        <end position="55"/>
    </location>
</feature>
<dbReference type="NCBIfam" id="TIGR03824">
    <property type="entry name" value="FlgM_jcvi"/>
    <property type="match status" value="1"/>
</dbReference>
<keyword evidence="6" id="KW-0804">Transcription</keyword>
<evidence type="ECO:0000256" key="3">
    <source>
        <dbReference type="ARBA" id="ARBA00022491"/>
    </source>
</evidence>
<evidence type="ECO:0000313" key="11">
    <source>
        <dbReference type="EMBL" id="RTR04380.1"/>
    </source>
</evidence>
<keyword evidence="11" id="KW-0966">Cell projection</keyword>
<keyword evidence="5" id="KW-0805">Transcription regulation</keyword>
<feature type="compositionally biased region" description="Basic and acidic residues" evidence="9">
    <location>
        <begin position="15"/>
        <end position="25"/>
    </location>
</feature>
<feature type="domain" description="Anti-sigma-28 factor FlgM C-terminal" evidence="10">
    <location>
        <begin position="39"/>
        <end position="82"/>
    </location>
</feature>
<dbReference type="SUPFAM" id="SSF101498">
    <property type="entry name" value="Anti-sigma factor FlgM"/>
    <property type="match status" value="1"/>
</dbReference>
<sequence>MKVDNHHPLRPAQTEPRDPARKAEDAASSSPAPAGPASMSHLRQATTDTRQDIDTARVAEIREAIRDGRLEIKPERIADGLIASVQDLLAHRDDGE</sequence>
<comment type="similarity">
    <text evidence="1">Belongs to the FlgM family.</text>
</comment>
<comment type="function">
    <text evidence="7">Responsible for the coupling of flagellin expression to flagellar assembly by preventing expression of the flagellin genes when a component of the middle class of proteins is defective. It negatively regulates flagellar genes by inhibiting the activity of FliA by directly binding to FliA.</text>
</comment>
<dbReference type="AlphaFoldDB" id="A0A3S0JWP3"/>
<feature type="compositionally biased region" description="Low complexity" evidence="9">
    <location>
        <begin position="26"/>
        <end position="40"/>
    </location>
</feature>
<dbReference type="InterPro" id="IPR007412">
    <property type="entry name" value="FlgM"/>
</dbReference>
<dbReference type="GO" id="GO:0045892">
    <property type="term" value="P:negative regulation of DNA-templated transcription"/>
    <property type="evidence" value="ECO:0007669"/>
    <property type="project" value="InterPro"/>
</dbReference>
<evidence type="ECO:0000256" key="7">
    <source>
        <dbReference type="ARBA" id="ARBA00024739"/>
    </source>
</evidence>
<keyword evidence="11" id="KW-0969">Cilium</keyword>
<evidence type="ECO:0000256" key="9">
    <source>
        <dbReference type="SAM" id="MobiDB-lite"/>
    </source>
</evidence>
<dbReference type="Pfam" id="PF04316">
    <property type="entry name" value="FlgM"/>
    <property type="match status" value="1"/>
</dbReference>
<name>A0A3S0JWP3_9GAMM</name>
<dbReference type="OrthoDB" id="5298032at2"/>
<keyword evidence="4" id="KW-1005">Bacterial flagellum biogenesis</keyword>
<keyword evidence="11" id="KW-0282">Flagellum</keyword>
<reference evidence="11 12" key="1">
    <citation type="submission" date="2018-12" db="EMBL/GenBank/DDBJ databases">
        <authorList>
            <person name="Yu L."/>
        </authorList>
    </citation>
    <scope>NUCLEOTIDE SEQUENCE [LARGE SCALE GENOMIC DNA]</scope>
    <source>
        <strain evidence="11 12">11S</strain>
    </source>
</reference>
<evidence type="ECO:0000256" key="4">
    <source>
        <dbReference type="ARBA" id="ARBA00022795"/>
    </source>
</evidence>
<dbReference type="InterPro" id="IPR031316">
    <property type="entry name" value="FlgM_C"/>
</dbReference>
<evidence type="ECO:0000256" key="5">
    <source>
        <dbReference type="ARBA" id="ARBA00023015"/>
    </source>
</evidence>
<evidence type="ECO:0000256" key="8">
    <source>
        <dbReference type="ARBA" id="ARBA00030117"/>
    </source>
</evidence>
<proteinExistence type="inferred from homology"/>
<dbReference type="RefSeq" id="WP_126483109.1">
    <property type="nucleotide sequence ID" value="NZ_RXNS01000007.1"/>
</dbReference>
<keyword evidence="3" id="KW-0678">Repressor</keyword>
<evidence type="ECO:0000256" key="1">
    <source>
        <dbReference type="ARBA" id="ARBA00005322"/>
    </source>
</evidence>
<evidence type="ECO:0000259" key="10">
    <source>
        <dbReference type="Pfam" id="PF04316"/>
    </source>
</evidence>
<keyword evidence="12" id="KW-1185">Reference proteome</keyword>
<evidence type="ECO:0000256" key="2">
    <source>
        <dbReference type="ARBA" id="ARBA00017823"/>
    </source>
</evidence>
<gene>
    <name evidence="11" type="primary">flgM</name>
    <name evidence="11" type="ORF">EKG36_08645</name>
</gene>
<protein>
    <recommendedName>
        <fullName evidence="2">Negative regulator of flagellin synthesis</fullName>
    </recommendedName>
    <alternativeName>
        <fullName evidence="8">Anti-sigma-28 factor</fullName>
    </alternativeName>
</protein>